<name>A0A7W9HL87_9PSEU</name>
<dbReference type="AlphaFoldDB" id="A0A7W9HL87"/>
<accession>A0A7W9HL87</accession>
<organism evidence="2 3">
    <name type="scientific">Saccharothrix ecbatanensis</name>
    <dbReference type="NCBI Taxonomy" id="1105145"/>
    <lineage>
        <taxon>Bacteria</taxon>
        <taxon>Bacillati</taxon>
        <taxon>Actinomycetota</taxon>
        <taxon>Actinomycetes</taxon>
        <taxon>Pseudonocardiales</taxon>
        <taxon>Pseudonocardiaceae</taxon>
        <taxon>Saccharothrix</taxon>
    </lineage>
</organism>
<dbReference type="EMBL" id="JACHMO010000001">
    <property type="protein sequence ID" value="MBB5804200.1"/>
    <property type="molecule type" value="Genomic_DNA"/>
</dbReference>
<feature type="domain" description="GUN4-like" evidence="1">
    <location>
        <begin position="272"/>
        <end position="369"/>
    </location>
</feature>
<proteinExistence type="predicted"/>
<dbReference type="Proteomes" id="UP000552097">
    <property type="component" value="Unassembled WGS sequence"/>
</dbReference>
<comment type="caution">
    <text evidence="2">The sequence shown here is derived from an EMBL/GenBank/DDBJ whole genome shotgun (WGS) entry which is preliminary data.</text>
</comment>
<dbReference type="InterPro" id="IPR008629">
    <property type="entry name" value="GUN4-like"/>
</dbReference>
<reference evidence="2 3" key="1">
    <citation type="submission" date="2020-08" db="EMBL/GenBank/DDBJ databases">
        <title>Sequencing the genomes of 1000 actinobacteria strains.</title>
        <authorList>
            <person name="Klenk H.-P."/>
        </authorList>
    </citation>
    <scope>NUCLEOTIDE SEQUENCE [LARGE SCALE GENOMIC DNA]</scope>
    <source>
        <strain evidence="2 3">DSM 45486</strain>
    </source>
</reference>
<dbReference type="SUPFAM" id="SSF140869">
    <property type="entry name" value="GUN4-like"/>
    <property type="match status" value="1"/>
</dbReference>
<evidence type="ECO:0000313" key="2">
    <source>
        <dbReference type="EMBL" id="MBB5804200.1"/>
    </source>
</evidence>
<evidence type="ECO:0000313" key="3">
    <source>
        <dbReference type="Proteomes" id="UP000552097"/>
    </source>
</evidence>
<protein>
    <recommendedName>
        <fullName evidence="1">GUN4-like domain-containing protein</fullName>
    </recommendedName>
</protein>
<dbReference type="RefSeq" id="WP_184921955.1">
    <property type="nucleotide sequence ID" value="NZ_JACHMO010000001.1"/>
</dbReference>
<evidence type="ECO:0000259" key="1">
    <source>
        <dbReference type="Pfam" id="PF05419"/>
    </source>
</evidence>
<sequence length="422" mass="47083">MSLVERFVVGVDIQSFSSRVARRQVVLQTGLDRMLDEAAWSAGLSRELWTRHPGGDGEVAVLPADVDLLAVVRRFITELDIRLTDHNDDHDPGARIRLRVAMHIDVVTRPGPLGYAGPALTVLQRLLDSEPVRDALAAAPEANLAQIISDSLYRKAVLPELGGLRPRQFRQVRVDLPAKEFHETAYLFVPGESPAPRAERPDGRPQDLSAAWSPLPGFPFVMPALRTERRPPKPRPQRLTFGKESAAGAVEVVEPVEPTPVDLGPGVRQAMREVREALARGEVDLADVLTTRTLLVAVGRDGKGWLRESDGPLLADALLTELDLAWSEFSGGAWGFRAQRARVRGLTLTGPREFRELSVALGWRAEKTETIPLYREFVRRASADASFYPTLRNPERENYPSWHDEWSPTVMAVHVRLQQWER</sequence>
<dbReference type="Pfam" id="PF05419">
    <property type="entry name" value="GUN4"/>
    <property type="match status" value="1"/>
</dbReference>
<dbReference type="InterPro" id="IPR037215">
    <property type="entry name" value="GUN4-like_sf"/>
</dbReference>
<keyword evidence="3" id="KW-1185">Reference proteome</keyword>
<gene>
    <name evidence="2" type="ORF">F4560_003968</name>
</gene>